<dbReference type="AlphaFoldDB" id="A0A1G6INT3"/>
<name>A0A1G6INT3_9BRAD</name>
<dbReference type="EMBL" id="FMZW01000001">
    <property type="protein sequence ID" value="SDC08168.1"/>
    <property type="molecule type" value="Genomic_DNA"/>
</dbReference>
<dbReference type="RefSeq" id="WP_092077716.1">
    <property type="nucleotide sequence ID" value="NZ_FMZW01000001.1"/>
</dbReference>
<evidence type="ECO:0000313" key="2">
    <source>
        <dbReference type="Proteomes" id="UP000199245"/>
    </source>
</evidence>
<organism evidence="1 2">
    <name type="scientific">Bradyrhizobium brasilense</name>
    <dbReference type="NCBI Taxonomy" id="1419277"/>
    <lineage>
        <taxon>Bacteria</taxon>
        <taxon>Pseudomonadati</taxon>
        <taxon>Pseudomonadota</taxon>
        <taxon>Alphaproteobacteria</taxon>
        <taxon>Hyphomicrobiales</taxon>
        <taxon>Nitrobacteraceae</taxon>
        <taxon>Bradyrhizobium</taxon>
    </lineage>
</organism>
<reference evidence="1 2" key="1">
    <citation type="submission" date="2016-10" db="EMBL/GenBank/DDBJ databases">
        <authorList>
            <person name="de Groot N.N."/>
        </authorList>
    </citation>
    <scope>NUCLEOTIDE SEQUENCE [LARGE SCALE GENOMIC DNA]</scope>
    <source>
        <strain evidence="1 2">R5</strain>
    </source>
</reference>
<sequence>MKHLRCIGGPRHGSVIALSAHQTIVDLIDPKAPSERTRYFEHAVQAGGDVYFLAPANMATVEALRIALGPVGEPPVDLNAEIERLSAALAEMEADLNRPETADFMRGVPLEANHQRKRWGAEHDEGKSPLDWFWLIGYLAQKAASSAVAGDLEKAKHHTISTAAALANWHLQLSGADTSMRPGIADPETAA</sequence>
<evidence type="ECO:0000313" key="1">
    <source>
        <dbReference type="EMBL" id="SDC08168.1"/>
    </source>
</evidence>
<dbReference type="Proteomes" id="UP000199245">
    <property type="component" value="Unassembled WGS sequence"/>
</dbReference>
<proteinExistence type="predicted"/>
<gene>
    <name evidence="1" type="ORF">SAMN05216337_1001208</name>
</gene>
<protein>
    <submittedName>
        <fullName evidence="1">Uncharacterized protein</fullName>
    </submittedName>
</protein>
<accession>A0A1G6INT3</accession>